<dbReference type="EMBL" id="JAULSC010000003">
    <property type="protein sequence ID" value="MDO3395048.1"/>
    <property type="molecule type" value="Genomic_DNA"/>
</dbReference>
<comment type="caution">
    <text evidence="1">The sequence shown here is derived from an EMBL/GenBank/DDBJ whole genome shotgun (WGS) entry which is preliminary data.</text>
</comment>
<gene>
    <name evidence="1" type="ORF">QWJ41_04925</name>
</gene>
<organism evidence="1 2">
    <name type="scientific">Nocardioides cremeus</name>
    <dbReference type="NCBI Taxonomy" id="3058044"/>
    <lineage>
        <taxon>Bacteria</taxon>
        <taxon>Bacillati</taxon>
        <taxon>Actinomycetota</taxon>
        <taxon>Actinomycetes</taxon>
        <taxon>Propionibacteriales</taxon>
        <taxon>Nocardioidaceae</taxon>
        <taxon>Nocardioides</taxon>
    </lineage>
</organism>
<dbReference type="RefSeq" id="WP_302706096.1">
    <property type="nucleotide sequence ID" value="NZ_JAULSC010000003.1"/>
</dbReference>
<keyword evidence="2" id="KW-1185">Reference proteome</keyword>
<proteinExistence type="predicted"/>
<reference evidence="1" key="1">
    <citation type="submission" date="2023-06" db="EMBL/GenBank/DDBJ databases">
        <title>Genome sequence of Nocardioides sp. SOB44.</title>
        <authorList>
            <person name="Zhang G."/>
        </authorList>
    </citation>
    <scope>NUCLEOTIDE SEQUENCE</scope>
    <source>
        <strain evidence="1">SOB44</strain>
    </source>
</reference>
<name>A0ABT8TM51_9ACTN</name>
<evidence type="ECO:0000313" key="2">
    <source>
        <dbReference type="Proteomes" id="UP001168363"/>
    </source>
</evidence>
<protein>
    <submittedName>
        <fullName evidence="1">Uncharacterized protein</fullName>
    </submittedName>
</protein>
<dbReference type="Proteomes" id="UP001168363">
    <property type="component" value="Unassembled WGS sequence"/>
</dbReference>
<evidence type="ECO:0000313" key="1">
    <source>
        <dbReference type="EMBL" id="MDO3395048.1"/>
    </source>
</evidence>
<accession>A0ABT8TM51</accession>
<sequence>MHPPPDGEGLHEPLPRPLERMLRLAVLAHVEAERRRRHPAVVHVGHPGGHEVVFACTADDPVDLGVRTDVLLALLARVPRLEHGPEHGPELLVWVTRPGELSTQDDDACWVAATRAAAGELGRPVEMVLVGRHGWRDPRSGLSRTWKRLRSRSG</sequence>